<sequence length="50" mass="5883">MTETHVRSETVSYKAINTSKSVKTKTHNKNSSLCYRATRLTTNYKDQFRR</sequence>
<proteinExistence type="predicted"/>
<name>A0A2P2NY15_RHIMU</name>
<accession>A0A2P2NY15</accession>
<reference evidence="1" key="1">
    <citation type="submission" date="2018-02" db="EMBL/GenBank/DDBJ databases">
        <title>Rhizophora mucronata_Transcriptome.</title>
        <authorList>
            <person name="Meera S.P."/>
            <person name="Sreeshan A."/>
            <person name="Augustine A."/>
        </authorList>
    </citation>
    <scope>NUCLEOTIDE SEQUENCE</scope>
    <source>
        <tissue evidence="1">Leaf</tissue>
    </source>
</reference>
<organism evidence="1">
    <name type="scientific">Rhizophora mucronata</name>
    <name type="common">Asiatic mangrove</name>
    <dbReference type="NCBI Taxonomy" id="61149"/>
    <lineage>
        <taxon>Eukaryota</taxon>
        <taxon>Viridiplantae</taxon>
        <taxon>Streptophyta</taxon>
        <taxon>Embryophyta</taxon>
        <taxon>Tracheophyta</taxon>
        <taxon>Spermatophyta</taxon>
        <taxon>Magnoliopsida</taxon>
        <taxon>eudicotyledons</taxon>
        <taxon>Gunneridae</taxon>
        <taxon>Pentapetalae</taxon>
        <taxon>rosids</taxon>
        <taxon>fabids</taxon>
        <taxon>Malpighiales</taxon>
        <taxon>Rhizophoraceae</taxon>
        <taxon>Rhizophora</taxon>
    </lineage>
</organism>
<evidence type="ECO:0000313" key="1">
    <source>
        <dbReference type="EMBL" id="MBX47408.1"/>
    </source>
</evidence>
<protein>
    <submittedName>
        <fullName evidence="1">Uncharacterized protein</fullName>
    </submittedName>
</protein>
<dbReference type="AlphaFoldDB" id="A0A2P2NY15"/>
<dbReference type="EMBL" id="GGEC01066924">
    <property type="protein sequence ID" value="MBX47408.1"/>
    <property type="molecule type" value="Transcribed_RNA"/>
</dbReference>